<feature type="transmembrane region" description="Helical" evidence="1">
    <location>
        <begin position="68"/>
        <end position="93"/>
    </location>
</feature>
<evidence type="ECO:0000256" key="1">
    <source>
        <dbReference type="SAM" id="Phobius"/>
    </source>
</evidence>
<accession>A0A2H0UIT8</accession>
<proteinExistence type="predicted"/>
<evidence type="ECO:0000313" key="4">
    <source>
        <dbReference type="Proteomes" id="UP000229612"/>
    </source>
</evidence>
<dbReference type="AlphaFoldDB" id="A0A2H0UIT8"/>
<name>A0A2H0UIT8_9BACT</name>
<keyword evidence="1" id="KW-1133">Transmembrane helix</keyword>
<dbReference type="InterPro" id="IPR051311">
    <property type="entry name" value="DedA_domain"/>
</dbReference>
<dbReference type="InterPro" id="IPR032816">
    <property type="entry name" value="VTT_dom"/>
</dbReference>
<protein>
    <submittedName>
        <fullName evidence="3">Cytochrome B</fullName>
    </submittedName>
</protein>
<reference evidence="4" key="1">
    <citation type="submission" date="2017-09" db="EMBL/GenBank/DDBJ databases">
        <title>Depth-based differentiation of microbial function through sediment-hosted aquifers and enrichment of novel symbionts in the deep terrestrial subsurface.</title>
        <authorList>
            <person name="Probst A.J."/>
            <person name="Ladd B."/>
            <person name="Jarett J.K."/>
            <person name="Geller-Mcgrath D.E."/>
            <person name="Sieber C.M.K."/>
            <person name="Emerson J.B."/>
            <person name="Anantharaman K."/>
            <person name="Thomas B.C."/>
            <person name="Malmstrom R."/>
            <person name="Stieglmeier M."/>
            <person name="Klingl A."/>
            <person name="Woyke T."/>
            <person name="Ryan C.M."/>
            <person name="Banfield J.F."/>
        </authorList>
    </citation>
    <scope>NUCLEOTIDE SEQUENCE [LARGE SCALE GENOMIC DNA]</scope>
</reference>
<dbReference type="EMBL" id="PFBG01000038">
    <property type="protein sequence ID" value="PIR85616.1"/>
    <property type="molecule type" value="Genomic_DNA"/>
</dbReference>
<sequence length="207" mass="23541">MSENENNHKEVAKQYLHEEVGKHGVRWMSSRYAEPIFAFIAFIESVIAPIITDPFLIALILFRREFWLRYVTIAIIFSVLGGVFGYLIGWLFYDWLGVRIIETYGLQNSFAWVVERVDANAFVFVLLGALTPIPYKLVAIASGVLTLNPFTFLIASIIGRTLRLGLVGWATYLVGPRAVPLVRRHLLKMAYGLAAILILYIVIRVFF</sequence>
<evidence type="ECO:0000259" key="2">
    <source>
        <dbReference type="Pfam" id="PF09335"/>
    </source>
</evidence>
<feature type="transmembrane region" description="Helical" evidence="1">
    <location>
        <begin position="186"/>
        <end position="206"/>
    </location>
</feature>
<keyword evidence="1" id="KW-0812">Transmembrane</keyword>
<comment type="caution">
    <text evidence="3">The sequence shown here is derived from an EMBL/GenBank/DDBJ whole genome shotgun (WGS) entry which is preliminary data.</text>
</comment>
<dbReference type="PANTHER" id="PTHR42709:SF11">
    <property type="entry name" value="DEDA FAMILY PROTEIN"/>
    <property type="match status" value="1"/>
</dbReference>
<evidence type="ECO:0000313" key="3">
    <source>
        <dbReference type="EMBL" id="PIR85616.1"/>
    </source>
</evidence>
<organism evidence="3 4">
    <name type="scientific">Candidatus Kaiserbacteria bacterium CG10_big_fil_rev_8_21_14_0_10_44_10</name>
    <dbReference type="NCBI Taxonomy" id="1974606"/>
    <lineage>
        <taxon>Bacteria</taxon>
        <taxon>Candidatus Kaiseribacteriota</taxon>
    </lineage>
</organism>
<gene>
    <name evidence="3" type="ORF">COU14_03485</name>
</gene>
<dbReference type="Pfam" id="PF09335">
    <property type="entry name" value="VTT_dom"/>
    <property type="match status" value="1"/>
</dbReference>
<feature type="transmembrane region" description="Helical" evidence="1">
    <location>
        <begin position="36"/>
        <end position="61"/>
    </location>
</feature>
<feature type="transmembrane region" description="Helical" evidence="1">
    <location>
        <begin position="119"/>
        <end position="138"/>
    </location>
</feature>
<dbReference type="PANTHER" id="PTHR42709">
    <property type="entry name" value="ALKALINE PHOSPHATASE LIKE PROTEIN"/>
    <property type="match status" value="1"/>
</dbReference>
<feature type="domain" description="VTT" evidence="2">
    <location>
        <begin position="53"/>
        <end position="167"/>
    </location>
</feature>
<feature type="transmembrane region" description="Helical" evidence="1">
    <location>
        <begin position="150"/>
        <end position="174"/>
    </location>
</feature>
<keyword evidence="1" id="KW-0472">Membrane</keyword>
<dbReference type="GO" id="GO:0005886">
    <property type="term" value="C:plasma membrane"/>
    <property type="evidence" value="ECO:0007669"/>
    <property type="project" value="TreeGrafter"/>
</dbReference>
<dbReference type="Proteomes" id="UP000229612">
    <property type="component" value="Unassembled WGS sequence"/>
</dbReference>